<gene>
    <name evidence="1" type="ORF">SDC9_16272</name>
</gene>
<reference evidence="1" key="1">
    <citation type="submission" date="2019-08" db="EMBL/GenBank/DDBJ databases">
        <authorList>
            <person name="Kucharzyk K."/>
            <person name="Murdoch R.W."/>
            <person name="Higgins S."/>
            <person name="Loffler F."/>
        </authorList>
    </citation>
    <scope>NUCLEOTIDE SEQUENCE</scope>
</reference>
<dbReference type="Pfam" id="PF06675">
    <property type="entry name" value="DUF1177"/>
    <property type="match status" value="1"/>
</dbReference>
<evidence type="ECO:0000313" key="1">
    <source>
        <dbReference type="EMBL" id="MPL70515.1"/>
    </source>
</evidence>
<protein>
    <recommendedName>
        <fullName evidence="2">DUF1177 domain-containing protein</fullName>
    </recommendedName>
</protein>
<organism evidence="1">
    <name type="scientific">bioreactor metagenome</name>
    <dbReference type="NCBI Taxonomy" id="1076179"/>
    <lineage>
        <taxon>unclassified sequences</taxon>
        <taxon>metagenomes</taxon>
        <taxon>ecological metagenomes</taxon>
    </lineage>
</organism>
<name>A0A644TUD8_9ZZZZ</name>
<dbReference type="EMBL" id="VSSQ01000053">
    <property type="protein sequence ID" value="MPL70515.1"/>
    <property type="molecule type" value="Genomic_DNA"/>
</dbReference>
<accession>A0A644TUD8</accession>
<proteinExistence type="predicted"/>
<dbReference type="AlphaFoldDB" id="A0A644TUD8"/>
<comment type="caution">
    <text evidence="1">The sequence shown here is derived from an EMBL/GenBank/DDBJ whole genome shotgun (WGS) entry which is preliminary data.</text>
</comment>
<dbReference type="InterPro" id="IPR009561">
    <property type="entry name" value="DUF1177"/>
</dbReference>
<evidence type="ECO:0008006" key="2">
    <source>
        <dbReference type="Google" id="ProtNLM"/>
    </source>
</evidence>
<sequence length="311" mass="33215">MLKQVIEIYDLLDSAEISGKSVAKFLNEKGLDRIEVSEIKGDKGKTDFIKILIPGFSGKSKGGESPTLGIIGRLGGIGARPERIGLVSDADGAIAALACASKLAEMKTKKDNLDGDVIITTHICPNAPTQPHSPVPFMGSPVDMKTMNFYEVDPTMDAILSIDTTKGNRVVNHRGFAVSPTVKEGWILKVSDEVLNIVEWSSGNAPFVLPITMQDITPYGNGVFHINSILQPCTATKAPVIGVAITTVSPVPGCGTGASREIDIEEAARFCIEVAKAFTAGGCSFYSSQEYEQLVRLYGAMNHLQTEGISR</sequence>